<comment type="caution">
    <text evidence="3">The sequence shown here is derived from an EMBL/GenBank/DDBJ whole genome shotgun (WGS) entry which is preliminary data.</text>
</comment>
<feature type="region of interest" description="Disordered" evidence="1">
    <location>
        <begin position="71"/>
        <end position="100"/>
    </location>
</feature>
<keyword evidence="4" id="KW-1185">Reference proteome</keyword>
<evidence type="ECO:0000313" key="3">
    <source>
        <dbReference type="EMBL" id="PIL28423.1"/>
    </source>
</evidence>
<protein>
    <submittedName>
        <fullName evidence="3">Uncharacterized protein</fullName>
    </submittedName>
</protein>
<proteinExistence type="predicted"/>
<feature type="signal peptide" evidence="2">
    <location>
        <begin position="1"/>
        <end position="19"/>
    </location>
</feature>
<feature type="chain" id="PRO_5013876654" evidence="2">
    <location>
        <begin position="20"/>
        <end position="100"/>
    </location>
</feature>
<reference evidence="3 4" key="1">
    <citation type="journal article" date="2015" name="Sci. Rep.">
        <title>Chromosome-level genome map provides insights into diverse defense mechanisms in the medicinal fungus Ganoderma sinense.</title>
        <authorList>
            <person name="Zhu Y."/>
            <person name="Xu J."/>
            <person name="Sun C."/>
            <person name="Zhou S."/>
            <person name="Xu H."/>
            <person name="Nelson D.R."/>
            <person name="Qian J."/>
            <person name="Song J."/>
            <person name="Luo H."/>
            <person name="Xiang L."/>
            <person name="Li Y."/>
            <person name="Xu Z."/>
            <person name="Ji A."/>
            <person name="Wang L."/>
            <person name="Lu S."/>
            <person name="Hayward A."/>
            <person name="Sun W."/>
            <person name="Li X."/>
            <person name="Schwartz D.C."/>
            <person name="Wang Y."/>
            <person name="Chen S."/>
        </authorList>
    </citation>
    <scope>NUCLEOTIDE SEQUENCE [LARGE SCALE GENOMIC DNA]</scope>
    <source>
        <strain evidence="3 4">ZZ0214-1</strain>
    </source>
</reference>
<evidence type="ECO:0000313" key="4">
    <source>
        <dbReference type="Proteomes" id="UP000230002"/>
    </source>
</evidence>
<organism evidence="3 4">
    <name type="scientific">Ganoderma sinense ZZ0214-1</name>
    <dbReference type="NCBI Taxonomy" id="1077348"/>
    <lineage>
        <taxon>Eukaryota</taxon>
        <taxon>Fungi</taxon>
        <taxon>Dikarya</taxon>
        <taxon>Basidiomycota</taxon>
        <taxon>Agaricomycotina</taxon>
        <taxon>Agaricomycetes</taxon>
        <taxon>Polyporales</taxon>
        <taxon>Polyporaceae</taxon>
        <taxon>Ganoderma</taxon>
    </lineage>
</organism>
<dbReference type="Proteomes" id="UP000230002">
    <property type="component" value="Unassembled WGS sequence"/>
</dbReference>
<evidence type="ECO:0000256" key="1">
    <source>
        <dbReference type="SAM" id="MobiDB-lite"/>
    </source>
</evidence>
<dbReference type="AlphaFoldDB" id="A0A2G8S3R0"/>
<evidence type="ECO:0000256" key="2">
    <source>
        <dbReference type="SAM" id="SignalP"/>
    </source>
</evidence>
<dbReference type="EMBL" id="AYKW01000023">
    <property type="protein sequence ID" value="PIL28423.1"/>
    <property type="molecule type" value="Genomic_DNA"/>
</dbReference>
<gene>
    <name evidence="3" type="ORF">GSI_08457</name>
</gene>
<sequence length="100" mass="10352">MKLIAPFVLLASLVSSSVGQDNFTVSVADHTQCATTVITWESGVGYAVEIQVSENNGHNALLAQYTIEPSCSSNASGRADASDEHAAVTARPGTSVKRGS</sequence>
<name>A0A2G8S3R0_9APHY</name>
<keyword evidence="2" id="KW-0732">Signal</keyword>
<accession>A0A2G8S3R0</accession>